<feature type="region of interest" description="Disordered" evidence="1">
    <location>
        <begin position="62"/>
        <end position="88"/>
    </location>
</feature>
<proteinExistence type="predicted"/>
<dbReference type="OMA" id="WIEDREV"/>
<keyword evidence="3" id="KW-1185">Reference proteome</keyword>
<dbReference type="Proteomes" id="UP000694380">
    <property type="component" value="Chromosome 3"/>
</dbReference>
<reference evidence="2" key="2">
    <citation type="submission" date="2025-08" db="UniProtKB">
        <authorList>
            <consortium name="Ensembl"/>
        </authorList>
    </citation>
    <scope>IDENTIFICATION</scope>
</reference>
<sequence>MAYFHGGAFQKPNKLLHQNYETLLETCLKNKCLFKDENFPADLRSIGMGSLLQKLPPNLQWKRPHVSHGAGSRGDWIEDREVQGGGQGTEVWMVVRGETGG</sequence>
<dbReference type="GeneTree" id="ENSGT00950000186173"/>
<evidence type="ECO:0000256" key="1">
    <source>
        <dbReference type="SAM" id="MobiDB-lite"/>
    </source>
</evidence>
<reference evidence="2" key="3">
    <citation type="submission" date="2025-09" db="UniProtKB">
        <authorList>
            <consortium name="Ensembl"/>
        </authorList>
    </citation>
    <scope>IDENTIFICATION</scope>
</reference>
<dbReference type="SUPFAM" id="SSF54001">
    <property type="entry name" value="Cysteine proteinases"/>
    <property type="match status" value="1"/>
</dbReference>
<dbReference type="AlphaFoldDB" id="A0A8C3HCT3"/>
<reference evidence="2" key="1">
    <citation type="journal article" date="2015" name="Genome Biol. Evol.">
        <title>Physical Mapping and Refinement of the Painted Turtle Genome (Chrysemys picta) Inform Amniote Genome Evolution and Challenge Turtle-Bird Chromosomal Conservation.</title>
        <authorList>
            <person name="Badenhorst D."/>
            <person name="Hillier L.W."/>
            <person name="Literman R."/>
            <person name="Montiel E.E."/>
            <person name="Radhakrishnan S."/>
            <person name="Shen Y."/>
            <person name="Minx P."/>
            <person name="Janes D.E."/>
            <person name="Warren W.C."/>
            <person name="Edwards S.V."/>
            <person name="Valenzuela N."/>
        </authorList>
    </citation>
    <scope>NUCLEOTIDE SEQUENCE [LARGE SCALE GENOMIC DNA]</scope>
</reference>
<evidence type="ECO:0000313" key="3">
    <source>
        <dbReference type="Proteomes" id="UP000694380"/>
    </source>
</evidence>
<evidence type="ECO:0000313" key="2">
    <source>
        <dbReference type="Ensembl" id="ENSCPBP00000016091.1"/>
    </source>
</evidence>
<dbReference type="Ensembl" id="ENSCPBT00000019042.1">
    <property type="protein sequence ID" value="ENSCPBP00000016091.1"/>
    <property type="gene ID" value="ENSCPBG00000011876.1"/>
</dbReference>
<accession>A0A8C3HCT3</accession>
<protein>
    <recommendedName>
        <fullName evidence="4">Calpain catalytic domain-containing protein</fullName>
    </recommendedName>
</protein>
<dbReference type="InterPro" id="IPR038765">
    <property type="entry name" value="Papain-like_cys_pep_sf"/>
</dbReference>
<name>A0A8C3HCT3_CHRPI</name>
<organism evidence="2 3">
    <name type="scientific">Chrysemys picta bellii</name>
    <name type="common">Western painted turtle</name>
    <name type="synonym">Emys bellii</name>
    <dbReference type="NCBI Taxonomy" id="8478"/>
    <lineage>
        <taxon>Eukaryota</taxon>
        <taxon>Metazoa</taxon>
        <taxon>Chordata</taxon>
        <taxon>Craniata</taxon>
        <taxon>Vertebrata</taxon>
        <taxon>Euteleostomi</taxon>
        <taxon>Archelosauria</taxon>
        <taxon>Testudinata</taxon>
        <taxon>Testudines</taxon>
        <taxon>Cryptodira</taxon>
        <taxon>Durocryptodira</taxon>
        <taxon>Testudinoidea</taxon>
        <taxon>Emydidae</taxon>
        <taxon>Chrysemys</taxon>
    </lineage>
</organism>
<evidence type="ECO:0008006" key="4">
    <source>
        <dbReference type="Google" id="ProtNLM"/>
    </source>
</evidence>